<dbReference type="Proteomes" id="UP001242995">
    <property type="component" value="Unassembled WGS sequence"/>
</dbReference>
<dbReference type="EMBL" id="JAUSTF010000027">
    <property type="protein sequence ID" value="MDQ0183424.1"/>
    <property type="molecule type" value="Genomic_DNA"/>
</dbReference>
<evidence type="ECO:0000256" key="1">
    <source>
        <dbReference type="SAM" id="MobiDB-lite"/>
    </source>
</evidence>
<dbReference type="Proteomes" id="UP001230951">
    <property type="component" value="Unassembled WGS sequence"/>
</dbReference>
<reference evidence="2 4" key="1">
    <citation type="submission" date="2023-07" db="EMBL/GenBank/DDBJ databases">
        <title>Sorghum-associated microbial communities from plants grown in Nebraska, USA.</title>
        <authorList>
            <person name="Schachtman D."/>
        </authorList>
    </citation>
    <scope>NUCLEOTIDE SEQUENCE</scope>
    <source>
        <strain evidence="2">DS1006</strain>
        <strain evidence="3 4">DS1016</strain>
    </source>
</reference>
<feature type="region of interest" description="Disordered" evidence="1">
    <location>
        <begin position="1"/>
        <end position="36"/>
    </location>
</feature>
<accession>A0AAW8DNG1</accession>
<name>A0AAW8DNG1_9MICC</name>
<comment type="caution">
    <text evidence="2">The sequence shown here is derived from an EMBL/GenBank/DDBJ whole genome shotgun (WGS) entry which is preliminary data.</text>
</comment>
<evidence type="ECO:0000313" key="5">
    <source>
        <dbReference type="Proteomes" id="UP001242995"/>
    </source>
</evidence>
<keyword evidence="4" id="KW-1185">Reference proteome</keyword>
<gene>
    <name evidence="2" type="ORF">J2S90_004887</name>
    <name evidence="3" type="ORF">J2S93_004886</name>
</gene>
<evidence type="ECO:0000313" key="2">
    <source>
        <dbReference type="EMBL" id="MDP9907892.1"/>
    </source>
</evidence>
<dbReference type="EMBL" id="JAUSRG010000032">
    <property type="protein sequence ID" value="MDP9907892.1"/>
    <property type="molecule type" value="Genomic_DNA"/>
</dbReference>
<evidence type="ECO:0000313" key="3">
    <source>
        <dbReference type="EMBL" id="MDQ0183424.1"/>
    </source>
</evidence>
<organism evidence="2 5">
    <name type="scientific">Arthrobacter bambusae</name>
    <dbReference type="NCBI Taxonomy" id="1338426"/>
    <lineage>
        <taxon>Bacteria</taxon>
        <taxon>Bacillati</taxon>
        <taxon>Actinomycetota</taxon>
        <taxon>Actinomycetes</taxon>
        <taxon>Micrococcales</taxon>
        <taxon>Micrococcaceae</taxon>
        <taxon>Arthrobacter</taxon>
    </lineage>
</organism>
<dbReference type="AlphaFoldDB" id="A0AAW8DNG1"/>
<evidence type="ECO:0000313" key="4">
    <source>
        <dbReference type="Proteomes" id="UP001230951"/>
    </source>
</evidence>
<proteinExistence type="predicted"/>
<sequence>MAYSVSTARKGQTLASTAGNTSLRSPLNSTGAHAKS</sequence>
<protein>
    <submittedName>
        <fullName evidence="2">Uncharacterized protein</fullName>
    </submittedName>
</protein>